<dbReference type="Proteomes" id="UP001293254">
    <property type="component" value="Unassembled WGS sequence"/>
</dbReference>
<evidence type="ECO:0000313" key="2">
    <source>
        <dbReference type="Proteomes" id="UP001293254"/>
    </source>
</evidence>
<evidence type="ECO:0000313" key="1">
    <source>
        <dbReference type="EMBL" id="KAK4419926.1"/>
    </source>
</evidence>
<keyword evidence="2" id="KW-1185">Reference proteome</keyword>
<name>A0AAE1XYI6_9LAMI</name>
<dbReference type="EMBL" id="JACGWO010000009">
    <property type="protein sequence ID" value="KAK4419926.1"/>
    <property type="molecule type" value="Genomic_DNA"/>
</dbReference>
<reference evidence="1" key="2">
    <citation type="journal article" date="2024" name="Plant">
        <title>Genomic evolution and insights into agronomic trait innovations of Sesamum species.</title>
        <authorList>
            <person name="Miao H."/>
            <person name="Wang L."/>
            <person name="Qu L."/>
            <person name="Liu H."/>
            <person name="Sun Y."/>
            <person name="Le M."/>
            <person name="Wang Q."/>
            <person name="Wei S."/>
            <person name="Zheng Y."/>
            <person name="Lin W."/>
            <person name="Duan Y."/>
            <person name="Cao H."/>
            <person name="Xiong S."/>
            <person name="Wang X."/>
            <person name="Wei L."/>
            <person name="Li C."/>
            <person name="Ma Q."/>
            <person name="Ju M."/>
            <person name="Zhao R."/>
            <person name="Li G."/>
            <person name="Mu C."/>
            <person name="Tian Q."/>
            <person name="Mei H."/>
            <person name="Zhang T."/>
            <person name="Gao T."/>
            <person name="Zhang H."/>
        </authorList>
    </citation>
    <scope>NUCLEOTIDE SEQUENCE</scope>
    <source>
        <strain evidence="1">3651</strain>
    </source>
</reference>
<reference evidence="1" key="1">
    <citation type="submission" date="2020-06" db="EMBL/GenBank/DDBJ databases">
        <authorList>
            <person name="Li T."/>
            <person name="Hu X."/>
            <person name="Zhang T."/>
            <person name="Song X."/>
            <person name="Zhang H."/>
            <person name="Dai N."/>
            <person name="Sheng W."/>
            <person name="Hou X."/>
            <person name="Wei L."/>
        </authorList>
    </citation>
    <scope>NUCLEOTIDE SEQUENCE</scope>
    <source>
        <strain evidence="1">3651</strain>
        <tissue evidence="1">Leaf</tissue>
    </source>
</reference>
<proteinExistence type="predicted"/>
<protein>
    <submittedName>
        <fullName evidence="1">Uncharacterized protein</fullName>
    </submittedName>
</protein>
<dbReference type="AlphaFoldDB" id="A0AAE1XYI6"/>
<organism evidence="1 2">
    <name type="scientific">Sesamum alatum</name>
    <dbReference type="NCBI Taxonomy" id="300844"/>
    <lineage>
        <taxon>Eukaryota</taxon>
        <taxon>Viridiplantae</taxon>
        <taxon>Streptophyta</taxon>
        <taxon>Embryophyta</taxon>
        <taxon>Tracheophyta</taxon>
        <taxon>Spermatophyta</taxon>
        <taxon>Magnoliopsida</taxon>
        <taxon>eudicotyledons</taxon>
        <taxon>Gunneridae</taxon>
        <taxon>Pentapetalae</taxon>
        <taxon>asterids</taxon>
        <taxon>lamiids</taxon>
        <taxon>Lamiales</taxon>
        <taxon>Pedaliaceae</taxon>
        <taxon>Sesamum</taxon>
    </lineage>
</organism>
<comment type="caution">
    <text evidence="1">The sequence shown here is derived from an EMBL/GenBank/DDBJ whole genome shotgun (WGS) entry which is preliminary data.</text>
</comment>
<sequence length="120" mass="13413">MVRSRVALVGSLKVTRLFFVPTSKKMVVVHRLEGARDFLKTPTFKLAVDIQSARFLNEGFDKCVFQVDYLKGFVNDFNRTRLDPSLDATLQPYPEETASSTIVADEFEALAAEVGCPLPL</sequence>
<gene>
    <name evidence="1" type="ORF">Salat_2405500</name>
</gene>
<accession>A0AAE1XYI6</accession>